<dbReference type="RefSeq" id="WP_338102510.1">
    <property type="nucleotide sequence ID" value="NZ_CP131060.1"/>
</dbReference>
<dbReference type="EMBL" id="CP131060">
    <property type="protein sequence ID" value="WNY26180.1"/>
    <property type="molecule type" value="Genomic_DNA"/>
</dbReference>
<dbReference type="Proteomes" id="UP001303587">
    <property type="component" value="Chromosome"/>
</dbReference>
<reference evidence="1 2" key="1">
    <citation type="submission" date="2023-07" db="EMBL/GenBank/DDBJ databases">
        <title>Closed genoem sequence of Methanosarcinaceae archaeon Ac7.</title>
        <authorList>
            <person name="Poehlein A."/>
            <person name="Protasov E."/>
            <person name="Platt K."/>
            <person name="Reeh H."/>
            <person name="Daniel R."/>
            <person name="Brune A."/>
        </authorList>
    </citation>
    <scope>NUCLEOTIDE SEQUENCE [LARGE SCALE GENOMIC DNA]</scope>
    <source>
        <strain evidence="1 2">Ac7</strain>
    </source>
</reference>
<sequence length="652" mass="70135">MVGVDDFCIGGEWFRLEKLYNLAKSKNTTVAAIKRGDDGLIVAIGYRGFIATATDLFGEWTANESFAAMFGTGSINTSLRDIEYGGGYWVVCGTGSPTKGYVFYAADPRGTWTKSTITTASTTSSVIFMNRIKYGGGRWVLGSSNQGTTTDPGLRYSTSTPPTSFTNVTTSSDMEGSIIDYDGTYWIAAGGDPASYSYMVSTNASSWTKKTGPYESGSSTWAVGAAVTKYKNAVYYAGKGGSLFTAPNYNSSWTFVVNGLNPKAETSGANFLNGDGALYLGSRESVQYSNDPSAGSFEYDVELTSIMESETTGVFNRSSFKGGFTYSDYTAALITEGGAYYKKTGNPLKTAIITAPIASSSNYQTTIWINKSELPAGTQYLDFEFNGQKVPHMLDWQDSTGFMYTLKLQLAAGANNISISKSDTDKSAPANCGFTRFDDFRTGVPAGWYEGAAATTTTWTGSRFAYSATYGGVVTGAYFSRVAGITAGYNGFMLPNASALPDYTDKTVEVFATLNRITGGSGDGDNKGLYFSITSGNTTGSASTTVDGINARASYYVQVMNIALSTVSNFVNYSSPTAIPYPCPAILGWESGATTTKAHWYDLTTHQKYESNEVTRTRPSVKNIIFYTGGEAKVFHWFRIREKSIGETYVIV</sequence>
<name>A0AA96ZUV9_9EURY</name>
<gene>
    <name evidence="1" type="ORF">MsAc7_17530</name>
</gene>
<dbReference type="GeneID" id="89230847"/>
<dbReference type="AlphaFoldDB" id="A0AA96ZUV9"/>
<proteinExistence type="predicted"/>
<protein>
    <submittedName>
        <fullName evidence="1">Uncharacterized protein</fullName>
    </submittedName>
</protein>
<evidence type="ECO:0000313" key="2">
    <source>
        <dbReference type="Proteomes" id="UP001303587"/>
    </source>
</evidence>
<organism evidence="1 2">
    <name type="scientific">Methanolapillus millepedarum</name>
    <dbReference type="NCBI Taxonomy" id="3028296"/>
    <lineage>
        <taxon>Archaea</taxon>
        <taxon>Methanobacteriati</taxon>
        <taxon>Methanobacteriota</taxon>
        <taxon>Stenosarchaea group</taxon>
        <taxon>Methanomicrobia</taxon>
        <taxon>Methanosarcinales</taxon>
        <taxon>Methanosarcinaceae</taxon>
        <taxon>Methanolapillus</taxon>
    </lineage>
</organism>
<keyword evidence="2" id="KW-1185">Reference proteome</keyword>
<accession>A0AA96ZUV9</accession>
<evidence type="ECO:0000313" key="1">
    <source>
        <dbReference type="EMBL" id="WNY26180.1"/>
    </source>
</evidence>